<evidence type="ECO:0000313" key="3">
    <source>
        <dbReference type="Proteomes" id="UP001190700"/>
    </source>
</evidence>
<dbReference type="Proteomes" id="UP001190700">
    <property type="component" value="Unassembled WGS sequence"/>
</dbReference>
<dbReference type="Gene3D" id="1.10.620.20">
    <property type="entry name" value="Ribonucleotide Reductase, subunit A"/>
    <property type="match status" value="1"/>
</dbReference>
<evidence type="ECO:0000313" key="2">
    <source>
        <dbReference type="EMBL" id="KAK3253723.1"/>
    </source>
</evidence>
<dbReference type="Pfam" id="PF00268">
    <property type="entry name" value="Ribonuc_red_sm"/>
    <property type="match status" value="1"/>
</dbReference>
<proteinExistence type="inferred from homology"/>
<organism evidence="2 3">
    <name type="scientific">Cymbomonas tetramitiformis</name>
    <dbReference type="NCBI Taxonomy" id="36881"/>
    <lineage>
        <taxon>Eukaryota</taxon>
        <taxon>Viridiplantae</taxon>
        <taxon>Chlorophyta</taxon>
        <taxon>Pyramimonadophyceae</taxon>
        <taxon>Pyramimonadales</taxon>
        <taxon>Pyramimonadaceae</taxon>
        <taxon>Cymbomonas</taxon>
    </lineage>
</organism>
<dbReference type="InterPro" id="IPR000358">
    <property type="entry name" value="RNR_small_fam"/>
</dbReference>
<accession>A0AAE0CES8</accession>
<gene>
    <name evidence="2" type="ORF">CYMTET_37058</name>
</gene>
<dbReference type="GO" id="GO:0009263">
    <property type="term" value="P:deoxyribonucleotide biosynthetic process"/>
    <property type="evidence" value="ECO:0007669"/>
    <property type="project" value="InterPro"/>
</dbReference>
<comment type="caution">
    <text evidence="2">The sequence shown here is derived from an EMBL/GenBank/DDBJ whole genome shotgun (WGS) entry which is preliminary data.</text>
</comment>
<dbReference type="CDD" id="cd01049">
    <property type="entry name" value="RNRR2"/>
    <property type="match status" value="1"/>
</dbReference>
<protein>
    <submittedName>
        <fullName evidence="2">Uncharacterized protein</fullName>
    </submittedName>
</protein>
<keyword evidence="3" id="KW-1185">Reference proteome</keyword>
<dbReference type="PANTHER" id="PTHR23409:SF18">
    <property type="entry name" value="RIBONUCLEOSIDE-DIPHOSPHATE REDUCTASE SUBUNIT M2"/>
    <property type="match status" value="1"/>
</dbReference>
<dbReference type="SUPFAM" id="SSF47240">
    <property type="entry name" value="Ferritin-like"/>
    <property type="match status" value="1"/>
</dbReference>
<dbReference type="InterPro" id="IPR012348">
    <property type="entry name" value="RNR-like"/>
</dbReference>
<evidence type="ECO:0000256" key="1">
    <source>
        <dbReference type="ARBA" id="ARBA00009303"/>
    </source>
</evidence>
<sequence>MPDTRRTLFPIAHPRQFEFYKKALASFWTTEEVDLTEDRAHFQRLTKDEQAFVRTVLGFFASADSVVAENLAVRFLREDGISMETACFYGYQVAIENIHSEMYSLFIDALIKDPKQKQETFDIAERSESVAEKTAWAVRYVDSEESFCARLLAFACVEGIFFSASFCAIFWLKKRGLMPGLAFSNELIARDEGMHRDFALLLLEERANEGDGRGLPRKRAEEIVRSAVKIEQRFVRDSLSVNLIGMNAELMQAYVEFCADNLLSQLFVIGDKGEPAIVGPLFKTANPFDWMETISLNGKTNFFERRVSEYQKSGVMNGLKCREHESFMEDRVFTIEADF</sequence>
<dbReference type="AlphaFoldDB" id="A0AAE0CES8"/>
<name>A0AAE0CES8_9CHLO</name>
<comment type="similarity">
    <text evidence="1">Belongs to the ribonucleoside diphosphate reductase small chain family.</text>
</comment>
<dbReference type="InterPro" id="IPR033909">
    <property type="entry name" value="RNR_small"/>
</dbReference>
<dbReference type="GO" id="GO:0016491">
    <property type="term" value="F:oxidoreductase activity"/>
    <property type="evidence" value="ECO:0007669"/>
    <property type="project" value="InterPro"/>
</dbReference>
<reference evidence="2 3" key="1">
    <citation type="journal article" date="2015" name="Genome Biol. Evol.">
        <title>Comparative Genomics of a Bacterivorous Green Alga Reveals Evolutionary Causalities and Consequences of Phago-Mixotrophic Mode of Nutrition.</title>
        <authorList>
            <person name="Burns J.A."/>
            <person name="Paasch A."/>
            <person name="Narechania A."/>
            <person name="Kim E."/>
        </authorList>
    </citation>
    <scope>NUCLEOTIDE SEQUENCE [LARGE SCALE GENOMIC DNA]</scope>
    <source>
        <strain evidence="2 3">PLY_AMNH</strain>
    </source>
</reference>
<dbReference type="EMBL" id="LGRX02024671">
    <property type="protein sequence ID" value="KAK3253723.1"/>
    <property type="molecule type" value="Genomic_DNA"/>
</dbReference>
<dbReference type="PANTHER" id="PTHR23409">
    <property type="entry name" value="RIBONUCLEOSIDE-DIPHOSPHATE REDUCTASE SMALL CHAIN"/>
    <property type="match status" value="1"/>
</dbReference>
<dbReference type="InterPro" id="IPR009078">
    <property type="entry name" value="Ferritin-like_SF"/>
</dbReference>